<comment type="similarity">
    <text evidence="1">Belongs to the transglycosylase Slt family.</text>
</comment>
<dbReference type="RefSeq" id="WP_138216327.1">
    <property type="nucleotide sequence ID" value="NZ_VASG01000008.1"/>
</dbReference>
<feature type="domain" description="LysM" evidence="2">
    <location>
        <begin position="486"/>
        <end position="529"/>
    </location>
</feature>
<dbReference type="PROSITE" id="PS00922">
    <property type="entry name" value="TRANSGLYCOSYLASE"/>
    <property type="match status" value="1"/>
</dbReference>
<reference evidence="4" key="2">
    <citation type="submission" date="2019-06" db="EMBL/GenBank/DDBJ databases">
        <title>AzeR, a transcriptional regulator that responds to azelaic acid in Pseudomonas nitroreducens.</title>
        <authorList>
            <person name="Bez C."/>
            <person name="Javvadi S.G."/>
            <person name="Bertani I."/>
            <person name="Devescovi G."/>
            <person name="Studholme D.J."/>
            <person name="Geller A."/>
            <person name="Levy A."/>
            <person name="Venturi V."/>
        </authorList>
    </citation>
    <scope>NUCLEOTIDE SEQUENCE [LARGE SCALE GENOMIC DNA]</scope>
    <source>
        <strain evidence="4">DSM 9128</strain>
    </source>
</reference>
<dbReference type="CDD" id="cd00118">
    <property type="entry name" value="LysM"/>
    <property type="match status" value="3"/>
</dbReference>
<evidence type="ECO:0000313" key="3">
    <source>
        <dbReference type="EMBL" id="TLP70293.1"/>
    </source>
</evidence>
<accession>A0A5R8ZV28</accession>
<dbReference type="SUPFAM" id="SSF53955">
    <property type="entry name" value="Lysozyme-like"/>
    <property type="match status" value="1"/>
</dbReference>
<evidence type="ECO:0000256" key="1">
    <source>
        <dbReference type="ARBA" id="ARBA00007734"/>
    </source>
</evidence>
<dbReference type="CDD" id="cd16894">
    <property type="entry name" value="MltD-like"/>
    <property type="match status" value="1"/>
</dbReference>
<dbReference type="Pfam" id="PF06474">
    <property type="entry name" value="LPAM_MltD"/>
    <property type="match status" value="1"/>
</dbReference>
<dbReference type="PROSITE" id="PS51782">
    <property type="entry name" value="LYSM"/>
    <property type="match status" value="3"/>
</dbReference>
<comment type="caution">
    <text evidence="3">The sequence shown here is derived from an EMBL/GenBank/DDBJ whole genome shotgun (WGS) entry which is preliminary data.</text>
</comment>
<organism evidence="3 4">
    <name type="scientific">Pseudomonas nitroreducens</name>
    <dbReference type="NCBI Taxonomy" id="46680"/>
    <lineage>
        <taxon>Bacteria</taxon>
        <taxon>Pseudomonadati</taxon>
        <taxon>Pseudomonadota</taxon>
        <taxon>Gammaproteobacteria</taxon>
        <taxon>Pseudomonadales</taxon>
        <taxon>Pseudomonadaceae</taxon>
        <taxon>Pseudomonas</taxon>
    </lineage>
</organism>
<dbReference type="InterPro" id="IPR010511">
    <property type="entry name" value="MltD_lipid-attach"/>
</dbReference>
<dbReference type="PANTHER" id="PTHR33734">
    <property type="entry name" value="LYSM DOMAIN-CONTAINING GPI-ANCHORED PROTEIN 2"/>
    <property type="match status" value="1"/>
</dbReference>
<dbReference type="Pfam" id="PF01476">
    <property type="entry name" value="LysM"/>
    <property type="match status" value="3"/>
</dbReference>
<reference evidence="3 4" key="1">
    <citation type="submission" date="2019-05" db="EMBL/GenBank/DDBJ databases">
        <authorList>
            <person name="Moore K."/>
            <person name="O'Neill P."/>
            <person name="Farbos A."/>
            <person name="Studholme D.J."/>
        </authorList>
    </citation>
    <scope>NUCLEOTIDE SEQUENCE [LARGE SCALE GENOMIC DNA]</scope>
    <source>
        <strain evidence="3 4">DSM 9128</strain>
    </source>
</reference>
<dbReference type="EMBL" id="VASG01000008">
    <property type="protein sequence ID" value="TLP70293.1"/>
    <property type="molecule type" value="Genomic_DNA"/>
</dbReference>
<dbReference type="InterPro" id="IPR036779">
    <property type="entry name" value="LysM_dom_sf"/>
</dbReference>
<protein>
    <submittedName>
        <fullName evidence="3">LysM peptidoglycan-binding domain-containing protein</fullName>
    </submittedName>
</protein>
<dbReference type="GO" id="GO:0016020">
    <property type="term" value="C:membrane"/>
    <property type="evidence" value="ECO:0007669"/>
    <property type="project" value="InterPro"/>
</dbReference>
<dbReference type="PANTHER" id="PTHR33734:SF22">
    <property type="entry name" value="MEMBRANE-BOUND LYTIC MUREIN TRANSGLYCOSYLASE D"/>
    <property type="match status" value="1"/>
</dbReference>
<feature type="domain" description="LysM" evidence="2">
    <location>
        <begin position="421"/>
        <end position="464"/>
    </location>
</feature>
<dbReference type="Pfam" id="PF01464">
    <property type="entry name" value="SLT"/>
    <property type="match status" value="1"/>
</dbReference>
<dbReference type="Gene3D" id="1.10.530.10">
    <property type="match status" value="1"/>
</dbReference>
<name>A0A5R8ZV28_PSENT</name>
<dbReference type="FunFam" id="1.10.530.10:FF:000004">
    <property type="entry name" value="Membrane-bound lytic murein transglycosylase D"/>
    <property type="match status" value="1"/>
</dbReference>
<evidence type="ECO:0000313" key="4">
    <source>
        <dbReference type="Proteomes" id="UP000307510"/>
    </source>
</evidence>
<proteinExistence type="inferred from homology"/>
<dbReference type="SUPFAM" id="SSF54106">
    <property type="entry name" value="LysM domain"/>
    <property type="match status" value="3"/>
</dbReference>
<dbReference type="InterPro" id="IPR023346">
    <property type="entry name" value="Lysozyme-like_dom_sf"/>
</dbReference>
<dbReference type="PROSITE" id="PS51257">
    <property type="entry name" value="PROKAR_LIPOPROTEIN"/>
    <property type="match status" value="1"/>
</dbReference>
<dbReference type="Gene3D" id="3.10.350.10">
    <property type="entry name" value="LysM domain"/>
    <property type="match status" value="3"/>
</dbReference>
<gene>
    <name evidence="3" type="ORF">FEA48_25620</name>
</gene>
<dbReference type="SMART" id="SM00257">
    <property type="entry name" value="LysM"/>
    <property type="match status" value="3"/>
</dbReference>
<evidence type="ECO:0000259" key="2">
    <source>
        <dbReference type="PROSITE" id="PS51782"/>
    </source>
</evidence>
<dbReference type="InterPro" id="IPR000189">
    <property type="entry name" value="Transglyc_AS"/>
</dbReference>
<sequence length="536" mass="59471">MPPKTRKTSDLDALARAIRVSIVLLAAGLAGCQSTQQTASNNQARSASRAVDVQFNPAWNQAQNDIWERMRGGFQLQDQLNTNPRIERQRLWFMSNQSFLENASERGAPYMHYVVERLEERDMPLELALLPMIESSYNPMAVSRAQAVGLWQFIPSTGTHFNLRQTNFYDGRRDITASTNAALTYLNRLHDMFNGDWLLALAAYNAGEGTVSRAIERNERLGLPTDYWNLPLPQETQDYVPKLLALSQLVNAPTIYGINLSPIANQPYFTSIRVKPGLDLSQVAAAGDLDQDELQQLNPAFKRGVTLDGPHHLLVPLAKADSLKAGVANLEPVQVKPLVAANNGHYRVRKGDSLHSIAQRYRLSVAELKAANRLSANRLRNGQTLVIPGQPGRPTIEPESPRQLAQVESSKTVASARVATRSYTVKNGDTLWNIAKKNGVEVADLKRWNGLDSHGVKPGQTLKLQSAAATQLASSSKSKAKQDTATYYKVKQGDSMYLIAKRFNVEMQHIKRWNPRSGQALKPGQTITLYLDTASR</sequence>
<dbReference type="Proteomes" id="UP000307510">
    <property type="component" value="Unassembled WGS sequence"/>
</dbReference>
<dbReference type="GO" id="GO:0000270">
    <property type="term" value="P:peptidoglycan metabolic process"/>
    <property type="evidence" value="ECO:0007669"/>
    <property type="project" value="InterPro"/>
</dbReference>
<dbReference type="AlphaFoldDB" id="A0A5R8ZV28"/>
<feature type="domain" description="LysM" evidence="2">
    <location>
        <begin position="344"/>
        <end position="387"/>
    </location>
</feature>
<dbReference type="GO" id="GO:0008932">
    <property type="term" value="F:lytic endotransglycosylase activity"/>
    <property type="evidence" value="ECO:0007669"/>
    <property type="project" value="TreeGrafter"/>
</dbReference>
<dbReference type="InterPro" id="IPR008258">
    <property type="entry name" value="Transglycosylase_SLT_dom_1"/>
</dbReference>
<dbReference type="InterPro" id="IPR018392">
    <property type="entry name" value="LysM"/>
</dbReference>